<feature type="compositionally biased region" description="Low complexity" evidence="1">
    <location>
        <begin position="78"/>
        <end position="93"/>
    </location>
</feature>
<evidence type="ECO:0000256" key="2">
    <source>
        <dbReference type="SAM" id="Phobius"/>
    </source>
</evidence>
<evidence type="ECO:0000313" key="3">
    <source>
        <dbReference type="EMBL" id="UWZ59186.1"/>
    </source>
</evidence>
<dbReference type="AlphaFoldDB" id="A0A9Q9MNC7"/>
<reference evidence="3" key="1">
    <citation type="submission" date="2021-04" db="EMBL/GenBank/DDBJ databases">
        <title>Dactylosporangium aurantiacum NRRL B-8018 full assembly.</title>
        <authorList>
            <person name="Hartkoorn R.C."/>
            <person name="Beaudoing E."/>
            <person name="Hot D."/>
        </authorList>
    </citation>
    <scope>NUCLEOTIDE SEQUENCE</scope>
    <source>
        <strain evidence="3">NRRL B-8018</strain>
    </source>
</reference>
<sequence length="383" mass="39719">MKHVDFTDVIADALRPHGEGEVDVAALRAGTMARVRAARRRRAALVTVAAVAAFGVVVATVPRLVPEGGRGAEPGAPPSVSAAPSRPVVRAAALPSSDAPGAAQRPDTVGTDRGVLHFDVDLAAFHGTGTWWRSGRGVERGEVWTGPGGAGDYRHTATVVISQSLDTARAGGPGGETDTTPVEVTVAGRPGQTQAFPEAWGAGTTVWTLWWQPVDGLWAVVTMEAAAGDPVDAVVTAAEGVRFDRSQRCAVPIRLDSPPAGTEWESCTTAMEPAAANARSWQTGSLSFRTAAGGTLQLSYGNFSDAAVEGANFVPNRTVAGRPAMWYQGEAWQLAVPDGDGRNLFVGIRGDGVTEQDALALAAAAVFSDNLIDLSTWPARPVG</sequence>
<dbReference type="RefSeq" id="WP_033362097.1">
    <property type="nucleotide sequence ID" value="NZ_CP073767.1"/>
</dbReference>
<evidence type="ECO:0000313" key="4">
    <source>
        <dbReference type="Proteomes" id="UP001058003"/>
    </source>
</evidence>
<proteinExistence type="predicted"/>
<dbReference type="KEGG" id="daur:Daura_25325"/>
<feature type="region of interest" description="Disordered" evidence="1">
    <location>
        <begin position="65"/>
        <end position="107"/>
    </location>
</feature>
<gene>
    <name evidence="3" type="ORF">Daura_25325</name>
</gene>
<dbReference type="OrthoDB" id="3367156at2"/>
<accession>A0A9Q9MNC7</accession>
<dbReference type="EMBL" id="CP073767">
    <property type="protein sequence ID" value="UWZ59186.1"/>
    <property type="molecule type" value="Genomic_DNA"/>
</dbReference>
<name>A0A9Q9MNC7_9ACTN</name>
<dbReference type="Proteomes" id="UP001058003">
    <property type="component" value="Chromosome"/>
</dbReference>
<keyword evidence="2" id="KW-1133">Transmembrane helix</keyword>
<keyword evidence="2" id="KW-0472">Membrane</keyword>
<protein>
    <submittedName>
        <fullName evidence="3">Uncharacterized protein</fullName>
    </submittedName>
</protein>
<organism evidence="3 4">
    <name type="scientific">Dactylosporangium aurantiacum</name>
    <dbReference type="NCBI Taxonomy" id="35754"/>
    <lineage>
        <taxon>Bacteria</taxon>
        <taxon>Bacillati</taxon>
        <taxon>Actinomycetota</taxon>
        <taxon>Actinomycetes</taxon>
        <taxon>Micromonosporales</taxon>
        <taxon>Micromonosporaceae</taxon>
        <taxon>Dactylosporangium</taxon>
    </lineage>
</organism>
<keyword evidence="4" id="KW-1185">Reference proteome</keyword>
<feature type="transmembrane region" description="Helical" evidence="2">
    <location>
        <begin position="43"/>
        <end position="65"/>
    </location>
</feature>
<evidence type="ECO:0000256" key="1">
    <source>
        <dbReference type="SAM" id="MobiDB-lite"/>
    </source>
</evidence>
<keyword evidence="2" id="KW-0812">Transmembrane</keyword>